<dbReference type="SUPFAM" id="SSF51126">
    <property type="entry name" value="Pectin lyase-like"/>
    <property type="match status" value="1"/>
</dbReference>
<organism evidence="1 2">
    <name type="scientific">Methanosarcina barkeri 3</name>
    <dbReference type="NCBI Taxonomy" id="1434107"/>
    <lineage>
        <taxon>Archaea</taxon>
        <taxon>Methanobacteriati</taxon>
        <taxon>Methanobacteriota</taxon>
        <taxon>Stenosarchaea group</taxon>
        <taxon>Methanomicrobia</taxon>
        <taxon>Methanosarcinales</taxon>
        <taxon>Methanosarcinaceae</taxon>
        <taxon>Methanosarcina</taxon>
    </lineage>
</organism>
<dbReference type="PROSITE" id="PS51257">
    <property type="entry name" value="PROKAR_LIPOPROTEIN"/>
    <property type="match status" value="1"/>
</dbReference>
<dbReference type="EMBL" id="CP009517">
    <property type="protein sequence ID" value="AKB81974.1"/>
    <property type="molecule type" value="Genomic_DNA"/>
</dbReference>
<dbReference type="AlphaFoldDB" id="A0A0E3WWH0"/>
<dbReference type="InterPro" id="IPR011050">
    <property type="entry name" value="Pectin_lyase_fold/virulence"/>
</dbReference>
<evidence type="ECO:0000313" key="2">
    <source>
        <dbReference type="Proteomes" id="UP000033066"/>
    </source>
</evidence>
<dbReference type="Gene3D" id="2.160.20.10">
    <property type="entry name" value="Single-stranded right-handed beta-helix, Pectin lyase-like"/>
    <property type="match status" value="1"/>
</dbReference>
<dbReference type="HOGENOM" id="CLU_2490425_0_0_2"/>
<protein>
    <submittedName>
        <fullName evidence="1">Cell surface protein</fullName>
    </submittedName>
</protein>
<reference evidence="1" key="1">
    <citation type="submission" date="2014-07" db="EMBL/GenBank/DDBJ databases">
        <title>Methanogenic archaea and the global carbon cycle.</title>
        <authorList>
            <person name="Henriksen J.R."/>
            <person name="Luke J."/>
            <person name="Reinhart S."/>
            <person name="Benedict M.N."/>
            <person name="Youngblut N.D."/>
            <person name="Metcalf M.E."/>
            <person name="Whitaker R.J."/>
            <person name="Metcalf W.W."/>
        </authorList>
    </citation>
    <scope>NUCLEOTIDE SEQUENCE [LARGE SCALE GENOMIC DNA]</scope>
    <source>
        <strain evidence="1">3</strain>
    </source>
</reference>
<dbReference type="Proteomes" id="UP000033066">
    <property type="component" value="Chromosome"/>
</dbReference>
<proteinExistence type="predicted"/>
<dbReference type="PATRIC" id="fig|1434107.4.peg.1821"/>
<sequence length="86" mass="9640">MRNILYFLIIFFTVLMASCAGAVTITVDDDIEGANYKSIQNAVDNATDGDIVLVYPGNYTENVYVNKELTITSLSEKSSRYYYLCC</sequence>
<evidence type="ECO:0000313" key="1">
    <source>
        <dbReference type="EMBL" id="AKB81974.1"/>
    </source>
</evidence>
<name>A0A0E3WWH0_METBA</name>
<accession>A0A0E3WWH0</accession>
<dbReference type="KEGG" id="mbak:MSBR3_1396"/>
<dbReference type="InterPro" id="IPR012334">
    <property type="entry name" value="Pectin_lyas_fold"/>
</dbReference>
<keyword evidence="2" id="KW-1185">Reference proteome</keyword>
<gene>
    <name evidence="1" type="ORF">MSBR3_1396</name>
</gene>